<reference evidence="14" key="1">
    <citation type="journal article" date="2016" name="Proc. Natl. Acad. Sci. U.S.A.">
        <title>Functional and topological diversity of LOV domain photoreceptors.</title>
        <authorList>
            <person name="Glantz S.T."/>
            <person name="Carpenter E.J."/>
            <person name="Melkonian M."/>
            <person name="Gardner K.H."/>
            <person name="Boyden E.S."/>
            <person name="Wong G.K."/>
            <person name="Chow B.Y."/>
        </authorList>
    </citation>
    <scope>NUCLEOTIDE SEQUENCE</scope>
    <source>
        <strain evidence="14">DUMA_2006383</strain>
    </source>
</reference>
<dbReference type="PROSITE" id="PS00107">
    <property type="entry name" value="PROTEIN_KINASE_ATP"/>
    <property type="match status" value="1"/>
</dbReference>
<evidence type="ECO:0000256" key="1">
    <source>
        <dbReference type="ARBA" id="ARBA00022543"/>
    </source>
</evidence>
<dbReference type="SUPFAM" id="SSF56112">
    <property type="entry name" value="Protein kinase-like (PK-like)"/>
    <property type="match status" value="1"/>
</dbReference>
<dbReference type="PROSITE" id="PS50113">
    <property type="entry name" value="PAC"/>
    <property type="match status" value="2"/>
</dbReference>
<dbReference type="PROSITE" id="PS00108">
    <property type="entry name" value="PROTEIN_KINASE_ST"/>
    <property type="match status" value="1"/>
</dbReference>
<dbReference type="PROSITE" id="PS50011">
    <property type="entry name" value="PROTEIN_KINASE_DOM"/>
    <property type="match status" value="1"/>
</dbReference>
<keyword evidence="3" id="KW-0285">Flavoprotein</keyword>
<dbReference type="GO" id="GO:0005634">
    <property type="term" value="C:nucleus"/>
    <property type="evidence" value="ECO:0007669"/>
    <property type="project" value="TreeGrafter"/>
</dbReference>
<dbReference type="GO" id="GO:0009882">
    <property type="term" value="F:blue light photoreceptor activity"/>
    <property type="evidence" value="ECO:0007669"/>
    <property type="project" value="UniProtKB-ARBA"/>
</dbReference>
<evidence type="ECO:0000256" key="5">
    <source>
        <dbReference type="ARBA" id="ARBA00022679"/>
    </source>
</evidence>
<organism evidence="14">
    <name type="scientific">Tetraselmis cordiformis</name>
    <dbReference type="NCBI Taxonomy" id="426497"/>
    <lineage>
        <taxon>Eukaryota</taxon>
        <taxon>Viridiplantae</taxon>
        <taxon>Chlorophyta</taxon>
        <taxon>core chlorophytes</taxon>
        <taxon>Chlorodendrophyceae</taxon>
        <taxon>Chlorodendrales</taxon>
        <taxon>Chlorodendraceae</taxon>
        <taxon>Tetraselmis</taxon>
    </lineage>
</organism>
<keyword evidence="1" id="KW-0600">Photoreceptor protein</keyword>
<dbReference type="SUPFAM" id="SSF55785">
    <property type="entry name" value="PYP-like sensor domain (PAS domain)"/>
    <property type="match status" value="3"/>
</dbReference>
<dbReference type="Gene3D" id="3.30.450.20">
    <property type="entry name" value="PAS domain"/>
    <property type="match status" value="3"/>
</dbReference>
<dbReference type="PROSITE" id="PS50112">
    <property type="entry name" value="PAS"/>
    <property type="match status" value="2"/>
</dbReference>
<dbReference type="Gene3D" id="3.30.200.20">
    <property type="entry name" value="Phosphorylase Kinase, domain 1"/>
    <property type="match status" value="1"/>
</dbReference>
<proteinExistence type="evidence at transcript level"/>
<keyword evidence="4" id="KW-0288">FMN</keyword>
<evidence type="ECO:0000256" key="4">
    <source>
        <dbReference type="ARBA" id="ARBA00022643"/>
    </source>
</evidence>
<name>A0A126WW44_9CHLO</name>
<dbReference type="InterPro" id="IPR008271">
    <property type="entry name" value="Ser/Thr_kinase_AS"/>
</dbReference>
<evidence type="ECO:0000259" key="12">
    <source>
        <dbReference type="PROSITE" id="PS50112"/>
    </source>
</evidence>
<dbReference type="AlphaFoldDB" id="A0A126WW44"/>
<dbReference type="InterPro" id="IPR011009">
    <property type="entry name" value="Kinase-like_dom_sf"/>
</dbReference>
<dbReference type="PANTHER" id="PTHR47429">
    <property type="entry name" value="PROTEIN TWIN LOV 1"/>
    <property type="match status" value="1"/>
</dbReference>
<keyword evidence="5" id="KW-0808">Transferase</keyword>
<evidence type="ECO:0000256" key="10">
    <source>
        <dbReference type="PROSITE-ProRule" id="PRU10141"/>
    </source>
</evidence>
<dbReference type="InterPro" id="IPR000700">
    <property type="entry name" value="PAS-assoc_C"/>
</dbReference>
<evidence type="ECO:0000256" key="7">
    <source>
        <dbReference type="ARBA" id="ARBA00022777"/>
    </source>
</evidence>
<dbReference type="SMART" id="SM00091">
    <property type="entry name" value="PAS"/>
    <property type="match status" value="2"/>
</dbReference>
<dbReference type="InterPro" id="IPR001610">
    <property type="entry name" value="PAC"/>
</dbReference>
<feature type="domain" description="PAC" evidence="13">
    <location>
        <begin position="91"/>
        <end position="145"/>
    </location>
</feature>
<dbReference type="InterPro" id="IPR035965">
    <property type="entry name" value="PAS-like_dom_sf"/>
</dbReference>
<feature type="domain" description="PAS" evidence="12">
    <location>
        <begin position="184"/>
        <end position="225"/>
    </location>
</feature>
<protein>
    <submittedName>
        <fullName evidence="14">Putative LOV domain-containing protein</fullName>
    </submittedName>
</protein>
<feature type="domain" description="PAS" evidence="12">
    <location>
        <begin position="44"/>
        <end position="90"/>
    </location>
</feature>
<feature type="domain" description="PAC" evidence="13">
    <location>
        <begin position="250"/>
        <end position="304"/>
    </location>
</feature>
<keyword evidence="7" id="KW-0418">Kinase</keyword>
<sequence>MPAFLGPVEVHPADALGSAPVDNVLSKIGHTFVVSDPTLPDCPVIFASDSFLRLVGYSREEVLGHNCRFLQGDETDKAAVRQLRKAVTQAKSITVRLINYKKSGEPFWNLLTLSPVKNAAGQVIKIVGVQIDITSKPAPESVNSKSIRQEIPIEAKLTTGVVQAGILQAEDPLSLAACPKYNRMDSLDHTFVVSDPTLPDCPIVFASERFFHLTGFEKEEVLGRNCRFLQGPRTDRNALVGMKEVFMRGNTASCRILNYKKSGEPFWNLLTITPIKDQMGNVTNLIGILIDVTAITEGETRASVEYAGRAMDETHTVMQEIATTLNDLSKNNAGKAPAHARQSLMMRLSQQLHLAPKMKTKTITDIPETIGKPRSLNPRLPRIAMDLATTVERMDHAFAVCDPGMEECPIVFTSDAFGRLLGIPKELVLGRHPTIIMGPEAETAGGERLKLALSTQEEKIIKIDAYHSSGQPFRAQVNLFPMLDVDAHCRFMVVVLVNISQGSVSAQDAEVQFDSETISAVLHGTVHSANPFQEVDNASGIVRQRTNTMHDMGYLLLMEATLDKSLDLSLFQLVKVLGSGASGQVMLMQLGDTGHCFAIKSVSKQDMISRNKVTRVLAEDRILASIDHPFLALCYGTITTPTHIHYVMRNCEGGDMYSLMNTNGELKEEHVRFYAAEVLVALSYLHLLGFLYRDLKPENLLLSEGHIVLTDFDLAYTRGVTIPTIERTIPDAVVNAPDRVEEQTSCGCGPACAPLPEQQQADIIGKYTRLVANPKARANSFVGTQEYLAPEIIKGSGHSAPVDWWSFGILCYELAFGFTPFRDRRRDETFYKIVNSPLTFPENKPASADFKDLLEGLLCKDPEKRLGTTGGAGEIQAHPFFATTNWALLQHYKAPFCEPIRRRAESFEMARAPSGISSDPKFHF</sequence>
<dbReference type="EMBL" id="KU698736">
    <property type="protein sequence ID" value="AML76832.1"/>
    <property type="molecule type" value="mRNA"/>
</dbReference>
<dbReference type="NCBIfam" id="TIGR00229">
    <property type="entry name" value="sensory_box"/>
    <property type="match status" value="2"/>
</dbReference>
<dbReference type="SMART" id="SM00086">
    <property type="entry name" value="PAC"/>
    <property type="match status" value="2"/>
</dbReference>
<keyword evidence="9" id="KW-0157">Chromophore</keyword>
<evidence type="ECO:0000256" key="2">
    <source>
        <dbReference type="ARBA" id="ARBA00022606"/>
    </source>
</evidence>
<evidence type="ECO:0000259" key="13">
    <source>
        <dbReference type="PROSITE" id="PS50113"/>
    </source>
</evidence>
<accession>A0A126WW44</accession>
<evidence type="ECO:0000256" key="6">
    <source>
        <dbReference type="ARBA" id="ARBA00022741"/>
    </source>
</evidence>
<keyword evidence="2" id="KW-0716">Sensory transduction</keyword>
<evidence type="ECO:0000313" key="14">
    <source>
        <dbReference type="EMBL" id="AML76832.1"/>
    </source>
</evidence>
<keyword evidence="8 10" id="KW-0067">ATP-binding</keyword>
<evidence type="ECO:0000259" key="11">
    <source>
        <dbReference type="PROSITE" id="PS50011"/>
    </source>
</evidence>
<dbReference type="Pfam" id="PF13426">
    <property type="entry name" value="PAS_9"/>
    <property type="match status" value="3"/>
</dbReference>
<keyword evidence="6 10" id="KW-0547">Nucleotide-binding</keyword>
<dbReference type="Gene3D" id="1.10.510.10">
    <property type="entry name" value="Transferase(Phosphotransferase) domain 1"/>
    <property type="match status" value="2"/>
</dbReference>
<evidence type="ECO:0000256" key="3">
    <source>
        <dbReference type="ARBA" id="ARBA00022630"/>
    </source>
</evidence>
<feature type="domain" description="Protein kinase" evidence="11">
    <location>
        <begin position="571"/>
        <end position="881"/>
    </location>
</feature>
<dbReference type="InterPro" id="IPR000014">
    <property type="entry name" value="PAS"/>
</dbReference>
<dbReference type="Pfam" id="PF00069">
    <property type="entry name" value="Pkinase"/>
    <property type="match status" value="2"/>
</dbReference>
<dbReference type="GO" id="GO:0004672">
    <property type="term" value="F:protein kinase activity"/>
    <property type="evidence" value="ECO:0007669"/>
    <property type="project" value="InterPro"/>
</dbReference>
<dbReference type="InterPro" id="IPR000719">
    <property type="entry name" value="Prot_kinase_dom"/>
</dbReference>
<dbReference type="InterPro" id="IPR017441">
    <property type="entry name" value="Protein_kinase_ATP_BS"/>
</dbReference>
<feature type="binding site" evidence="10">
    <location>
        <position position="600"/>
    </location>
    <ligand>
        <name>ATP</name>
        <dbReference type="ChEBI" id="CHEBI:30616"/>
    </ligand>
</feature>
<dbReference type="PANTHER" id="PTHR47429:SF2">
    <property type="entry name" value="PROTEIN TWIN LOV 1"/>
    <property type="match status" value="1"/>
</dbReference>
<evidence type="ECO:0000256" key="8">
    <source>
        <dbReference type="ARBA" id="ARBA00022840"/>
    </source>
</evidence>
<dbReference type="GO" id="GO:0005524">
    <property type="term" value="F:ATP binding"/>
    <property type="evidence" value="ECO:0007669"/>
    <property type="project" value="UniProtKB-UniRule"/>
</dbReference>
<dbReference type="CDD" id="cd00130">
    <property type="entry name" value="PAS"/>
    <property type="match status" value="3"/>
</dbReference>
<evidence type="ECO:0000256" key="9">
    <source>
        <dbReference type="ARBA" id="ARBA00022991"/>
    </source>
</evidence>
<dbReference type="SMART" id="SM00220">
    <property type="entry name" value="S_TKc"/>
    <property type="match status" value="1"/>
</dbReference>
<keyword evidence="1" id="KW-0675">Receptor</keyword>